<name>A0A0D8HFT7_9ACTN</name>
<sequence>MSSWWNRPIICFVNKINFESRILDLGYIIPEAPAPQGSYLPCRVVGNLAFMSGVLPMEAGVISHSGIVGVDVTLDEARAAARICIFNLLSNLKAEIGDLNRIEAIVRLGGFVASAADFGDHPVVINAASDLLVEIFGDVGRHSRAAVGVASLPRNACVEIDAIISFI</sequence>
<dbReference type="STRING" id="1280514.AXFE_32320"/>
<protein>
    <submittedName>
        <fullName evidence="2">Endoribonuclease L-PSP</fullName>
    </submittedName>
</protein>
<accession>A0A0D8HFT7</accession>
<feature type="domain" description="Endoribonuclease L-PSP/chorismate mutase-like" evidence="1">
    <location>
        <begin position="19"/>
        <end position="156"/>
    </location>
</feature>
<dbReference type="InterPro" id="IPR035959">
    <property type="entry name" value="RutC-like_sf"/>
</dbReference>
<dbReference type="CDD" id="cd02199">
    <property type="entry name" value="YjgF_YER057c_UK114_like_1"/>
    <property type="match status" value="1"/>
</dbReference>
<dbReference type="AlphaFoldDB" id="A0A0D8HFT7"/>
<evidence type="ECO:0000313" key="3">
    <source>
        <dbReference type="Proteomes" id="UP000032360"/>
    </source>
</evidence>
<dbReference type="EMBL" id="JXYS01000111">
    <property type="protein sequence ID" value="KJF15901.1"/>
    <property type="molecule type" value="Genomic_DNA"/>
</dbReference>
<comment type="caution">
    <text evidence="2">The sequence shown here is derived from an EMBL/GenBank/DDBJ whole genome shotgun (WGS) entry which is preliminary data.</text>
</comment>
<dbReference type="PANTHER" id="PTHR43760:SF1">
    <property type="entry name" value="ENDORIBONUCLEASE L-PSP_CHORISMATE MUTASE-LIKE DOMAIN-CONTAINING PROTEIN"/>
    <property type="match status" value="1"/>
</dbReference>
<organism evidence="2 3">
    <name type="scientific">Acidithrix ferrooxidans</name>
    <dbReference type="NCBI Taxonomy" id="1280514"/>
    <lineage>
        <taxon>Bacteria</taxon>
        <taxon>Bacillati</taxon>
        <taxon>Actinomycetota</taxon>
        <taxon>Acidimicrobiia</taxon>
        <taxon>Acidimicrobiales</taxon>
        <taxon>Acidimicrobiaceae</taxon>
        <taxon>Acidithrix</taxon>
    </lineage>
</organism>
<keyword evidence="3" id="KW-1185">Reference proteome</keyword>
<gene>
    <name evidence="2" type="ORF">AXFE_32320</name>
</gene>
<proteinExistence type="predicted"/>
<dbReference type="Pfam" id="PF14588">
    <property type="entry name" value="YjgF_endoribonc"/>
    <property type="match status" value="1"/>
</dbReference>
<dbReference type="SUPFAM" id="SSF55298">
    <property type="entry name" value="YjgF-like"/>
    <property type="match status" value="1"/>
</dbReference>
<dbReference type="Gene3D" id="3.30.1330.40">
    <property type="entry name" value="RutC-like"/>
    <property type="match status" value="1"/>
</dbReference>
<evidence type="ECO:0000259" key="1">
    <source>
        <dbReference type="Pfam" id="PF14588"/>
    </source>
</evidence>
<dbReference type="Proteomes" id="UP000032360">
    <property type="component" value="Unassembled WGS sequence"/>
</dbReference>
<evidence type="ECO:0000313" key="2">
    <source>
        <dbReference type="EMBL" id="KJF15901.1"/>
    </source>
</evidence>
<reference evidence="2 3" key="1">
    <citation type="submission" date="2015-01" db="EMBL/GenBank/DDBJ databases">
        <title>Draft genome of the acidophilic iron oxidizer Acidithrix ferrooxidans strain Py-F3.</title>
        <authorList>
            <person name="Poehlein A."/>
            <person name="Eisen S."/>
            <person name="Schloemann M."/>
            <person name="Johnson B.D."/>
            <person name="Daniel R."/>
            <person name="Muehling M."/>
        </authorList>
    </citation>
    <scope>NUCLEOTIDE SEQUENCE [LARGE SCALE GENOMIC DNA]</scope>
    <source>
        <strain evidence="2 3">Py-F3</strain>
    </source>
</reference>
<dbReference type="PANTHER" id="PTHR43760">
    <property type="entry name" value="ENDORIBONUCLEASE-RELATED"/>
    <property type="match status" value="1"/>
</dbReference>
<dbReference type="InterPro" id="IPR013813">
    <property type="entry name" value="Endoribo_LPSP/chorism_mut-like"/>
</dbReference>